<dbReference type="Proteomes" id="UP000256388">
    <property type="component" value="Unassembled WGS sequence"/>
</dbReference>
<accession>A0A347ZNK3</accession>
<keyword evidence="1" id="KW-1133">Transmembrane helix</keyword>
<keyword evidence="3" id="KW-1185">Reference proteome</keyword>
<dbReference type="Gene3D" id="2.70.70.10">
    <property type="entry name" value="Glucose Permease (Domain IIA)"/>
    <property type="match status" value="1"/>
</dbReference>
<evidence type="ECO:0000256" key="1">
    <source>
        <dbReference type="SAM" id="Phobius"/>
    </source>
</evidence>
<feature type="transmembrane region" description="Helical" evidence="1">
    <location>
        <begin position="7"/>
        <end position="25"/>
    </location>
</feature>
<dbReference type="SUPFAM" id="SSF51261">
    <property type="entry name" value="Duplicated hybrid motif"/>
    <property type="match status" value="1"/>
</dbReference>
<dbReference type="CDD" id="cd12797">
    <property type="entry name" value="M23_peptidase"/>
    <property type="match status" value="1"/>
</dbReference>
<gene>
    <name evidence="2" type="ORF">DFR64_1854</name>
</gene>
<evidence type="ECO:0000313" key="2">
    <source>
        <dbReference type="EMBL" id="REG08487.1"/>
    </source>
</evidence>
<sequence>MMKTMKTILILAGIGLVLLFGYYFARNLFRPARYLKFIEWMRDPQAHADWAITAGEQCGDAPFTMPTDGLVGFIWGDSFRIGHSHQGIDIFGGTESGLTPVYAAYDGYLTRQDSWKSSLIIRIPDDPLQPGRQIWTYYTHMADENGNSYITAEFPAGTKEVFIKAGTLLGYQGNYSGTPNHPVGVHLHFSVVKDNGKGNFLNELDKSNTLDPSPYFGLPLNSQTNNDIVPVCPITEQP</sequence>
<keyword evidence="1" id="KW-0812">Transmembrane</keyword>
<evidence type="ECO:0000313" key="3">
    <source>
        <dbReference type="Proteomes" id="UP000256388"/>
    </source>
</evidence>
<keyword evidence="1" id="KW-0472">Membrane</keyword>
<dbReference type="AlphaFoldDB" id="A0A347ZNK3"/>
<proteinExistence type="predicted"/>
<dbReference type="EMBL" id="QUMS01000002">
    <property type="protein sequence ID" value="REG08487.1"/>
    <property type="molecule type" value="Genomic_DNA"/>
</dbReference>
<name>A0A347ZNK3_9CHLR</name>
<dbReference type="InterPro" id="IPR011055">
    <property type="entry name" value="Dup_hybrid_motif"/>
</dbReference>
<protein>
    <submittedName>
        <fullName evidence="2">Peptidase M23-like protein</fullName>
    </submittedName>
</protein>
<reference evidence="2 3" key="1">
    <citation type="submission" date="2018-08" db="EMBL/GenBank/DDBJ databases">
        <title>Genomic Encyclopedia of Type Strains, Phase IV (KMG-IV): sequencing the most valuable type-strain genomes for metagenomic binning, comparative biology and taxonomic classification.</title>
        <authorList>
            <person name="Goeker M."/>
        </authorList>
    </citation>
    <scope>NUCLEOTIDE SEQUENCE [LARGE SCALE GENOMIC DNA]</scope>
    <source>
        <strain evidence="2 3">DSM 23923</strain>
    </source>
</reference>
<organism evidence="2 3">
    <name type="scientific">Pelolinea submarina</name>
    <dbReference type="NCBI Taxonomy" id="913107"/>
    <lineage>
        <taxon>Bacteria</taxon>
        <taxon>Bacillati</taxon>
        <taxon>Chloroflexota</taxon>
        <taxon>Anaerolineae</taxon>
        <taxon>Anaerolineales</taxon>
        <taxon>Anaerolineaceae</taxon>
        <taxon>Pelolinea</taxon>
    </lineage>
</organism>
<comment type="caution">
    <text evidence="2">The sequence shown here is derived from an EMBL/GenBank/DDBJ whole genome shotgun (WGS) entry which is preliminary data.</text>
</comment>